<evidence type="ECO:0000313" key="2">
    <source>
        <dbReference type="Proteomes" id="UP000236311"/>
    </source>
</evidence>
<dbReference type="EMBL" id="OFSM01000002">
    <property type="protein sequence ID" value="SOY27625.1"/>
    <property type="molecule type" value="Genomic_DNA"/>
</dbReference>
<accession>A0A2K4ZAY1</accession>
<reference evidence="1 2" key="1">
    <citation type="submission" date="2018-01" db="EMBL/GenBank/DDBJ databases">
        <authorList>
            <person name="Gaut B.S."/>
            <person name="Morton B.R."/>
            <person name="Clegg M.T."/>
            <person name="Duvall M.R."/>
        </authorList>
    </citation>
    <scope>NUCLEOTIDE SEQUENCE [LARGE SCALE GENOMIC DNA]</scope>
    <source>
        <strain evidence="1">GP69</strain>
    </source>
</reference>
<organism evidence="1 2">
    <name type="scientific">Acetatifactor muris</name>
    <dbReference type="NCBI Taxonomy" id="879566"/>
    <lineage>
        <taxon>Bacteria</taxon>
        <taxon>Bacillati</taxon>
        <taxon>Bacillota</taxon>
        <taxon>Clostridia</taxon>
        <taxon>Lachnospirales</taxon>
        <taxon>Lachnospiraceae</taxon>
        <taxon>Acetatifactor</taxon>
    </lineage>
</organism>
<evidence type="ECO:0008006" key="3">
    <source>
        <dbReference type="Google" id="ProtNLM"/>
    </source>
</evidence>
<dbReference type="Proteomes" id="UP000236311">
    <property type="component" value="Unassembled WGS sequence"/>
</dbReference>
<name>A0A2K4ZAY1_9FIRM</name>
<proteinExistence type="predicted"/>
<protein>
    <recommendedName>
        <fullName evidence="3">Phage-Barnase-EndoU-ColicinE5/D-RelE like nuclease 2 domain-containing protein</fullName>
    </recommendedName>
</protein>
<sequence length="197" mass="23498">MSKLIPIDITGISKTEDIMNKCHDVFKATLALKEDKPQLNGKEVLVPLKWLDYKAETFWHSASIELKQRLDILPCNNDITSALCNNNCLLEIDYIMLNGIKREKCIYRAVRVNWIRAVLEMCNDNDPRIKYWEKIHSSNKRNRIYLRYEEEEVDFLVILEDISEKRVRFITAYPIFFLSAKRDYENDYHNYQKIKSR</sequence>
<gene>
    <name evidence="1" type="ORF">AMURIS_00329</name>
</gene>
<dbReference type="RefSeq" id="WP_103237763.1">
    <property type="nucleotide sequence ID" value="NZ_JANJZD010000002.1"/>
</dbReference>
<dbReference type="OrthoDB" id="7868987at2"/>
<dbReference type="AlphaFoldDB" id="A0A2K4ZAY1"/>
<keyword evidence="2" id="KW-1185">Reference proteome</keyword>
<evidence type="ECO:0000313" key="1">
    <source>
        <dbReference type="EMBL" id="SOY27625.1"/>
    </source>
</evidence>